<comment type="caution">
    <text evidence="1">The sequence shown here is derived from an EMBL/GenBank/DDBJ whole genome shotgun (WGS) entry which is preliminary data.</text>
</comment>
<dbReference type="EMBL" id="SLXD01000002">
    <property type="protein sequence ID" value="TCP04457.1"/>
    <property type="molecule type" value="Genomic_DNA"/>
</dbReference>
<reference evidence="1 2" key="1">
    <citation type="submission" date="2019-03" db="EMBL/GenBank/DDBJ databases">
        <title>Genomic Encyclopedia of Type Strains, Phase IV (KMG-IV): sequencing the most valuable type-strain genomes for metagenomic binning, comparative biology and taxonomic classification.</title>
        <authorList>
            <person name="Goeker M."/>
        </authorList>
    </citation>
    <scope>NUCLEOTIDE SEQUENCE [LARGE SCALE GENOMIC DNA]</scope>
    <source>
        <strain evidence="1 2">DSM 1709</strain>
    </source>
</reference>
<keyword evidence="1" id="KW-0540">Nuclease</keyword>
<dbReference type="OrthoDB" id="9802640at2"/>
<dbReference type="CDD" id="cd00085">
    <property type="entry name" value="HNHc"/>
    <property type="match status" value="1"/>
</dbReference>
<protein>
    <submittedName>
        <fullName evidence="1">HNH endonuclease</fullName>
    </submittedName>
</protein>
<dbReference type="InterPro" id="IPR003615">
    <property type="entry name" value="HNH_nuc"/>
</dbReference>
<name>A0A4R2MHU3_RUBGE</name>
<keyword evidence="1" id="KW-0378">Hydrolase</keyword>
<accession>A0A4R2MHU3</accession>
<proteinExistence type="predicted"/>
<keyword evidence="1" id="KW-0255">Endonuclease</keyword>
<dbReference type="GO" id="GO:0004519">
    <property type="term" value="F:endonuclease activity"/>
    <property type="evidence" value="ECO:0007669"/>
    <property type="project" value="UniProtKB-KW"/>
</dbReference>
<dbReference type="AlphaFoldDB" id="A0A4R2MHU3"/>
<dbReference type="Proteomes" id="UP000295106">
    <property type="component" value="Unassembled WGS sequence"/>
</dbReference>
<evidence type="ECO:0000313" key="1">
    <source>
        <dbReference type="EMBL" id="TCP04457.1"/>
    </source>
</evidence>
<organism evidence="1 2">
    <name type="scientific">Rubrivivax gelatinosus</name>
    <name type="common">Rhodocyclus gelatinosus</name>
    <name type="synonym">Rhodopseudomonas gelatinosa</name>
    <dbReference type="NCBI Taxonomy" id="28068"/>
    <lineage>
        <taxon>Bacteria</taxon>
        <taxon>Pseudomonadati</taxon>
        <taxon>Pseudomonadota</taxon>
        <taxon>Betaproteobacteria</taxon>
        <taxon>Burkholderiales</taxon>
        <taxon>Sphaerotilaceae</taxon>
        <taxon>Rubrivivax</taxon>
    </lineage>
</organism>
<dbReference type="RefSeq" id="WP_132644960.1">
    <property type="nucleotide sequence ID" value="NZ_SLXD01000002.1"/>
</dbReference>
<sequence length="256" mass="28367">MIESFLSDFRGSPLSEPHRSFLRKSVDRGFDVFVTGVAQKTIRLSWKAKDVGYINGDVVRRKALLGLHFASFGRATDACPPQVASDPNSWVVNTFGAVPSDFVIHRGTGSNKNNIYILLRSEVLAWRLICDAAGIASFDDAVVTRSRGLYLEGRIVEVISSGRERDPHARQACLDHYGFDCRACGVNIKRRYFGLPTELVHVHHETPLSLLPGETAINPVEDLKPLCPNCHSVAHSKTPPYSVDQLIEMVRRGSLV</sequence>
<gene>
    <name evidence="1" type="ORF">EV684_102210</name>
</gene>
<evidence type="ECO:0000313" key="2">
    <source>
        <dbReference type="Proteomes" id="UP000295106"/>
    </source>
</evidence>